<sequence>MKKIVIGIAGVVVLAVLGFAAVISSYDLSTITVSKKQIDTVLQEKLPIKKKAILYDITIANADLDLSEGNIGILVNIEIDKKGVNCASPNIGLKWKKAQTFLKKAQKACNNMSTKTSKIDVLAVGTIDYRRPKFYFSPASPDDVTIQTEFQDAFLIKHKQVIDAVLKQAIITYLNNLPVFRFKNDAKQTIISMAIESVEVHDDSLQVNISYMTLTKTLIGYVVLVLFSLVLTVFIMRTGFIFPF</sequence>
<keyword evidence="1" id="KW-1133">Transmembrane helix</keyword>
<name>A0A0F9J7F2_9ZZZZ</name>
<organism evidence="2">
    <name type="scientific">marine sediment metagenome</name>
    <dbReference type="NCBI Taxonomy" id="412755"/>
    <lineage>
        <taxon>unclassified sequences</taxon>
        <taxon>metagenomes</taxon>
        <taxon>ecological metagenomes</taxon>
    </lineage>
</organism>
<reference evidence="2" key="1">
    <citation type="journal article" date="2015" name="Nature">
        <title>Complex archaea that bridge the gap between prokaryotes and eukaryotes.</title>
        <authorList>
            <person name="Spang A."/>
            <person name="Saw J.H."/>
            <person name="Jorgensen S.L."/>
            <person name="Zaremba-Niedzwiedzka K."/>
            <person name="Martijn J."/>
            <person name="Lind A.E."/>
            <person name="van Eijk R."/>
            <person name="Schleper C."/>
            <person name="Guy L."/>
            <person name="Ettema T.J."/>
        </authorList>
    </citation>
    <scope>NUCLEOTIDE SEQUENCE</scope>
</reference>
<comment type="caution">
    <text evidence="2">The sequence shown here is derived from an EMBL/GenBank/DDBJ whole genome shotgun (WGS) entry which is preliminary data.</text>
</comment>
<keyword evidence="1" id="KW-0472">Membrane</keyword>
<dbReference type="Gene3D" id="3.15.10.40">
    <property type="entry name" value="Uncharacterised protein PF07273, DUF1439"/>
    <property type="match status" value="1"/>
</dbReference>
<gene>
    <name evidence="2" type="ORF">LCGC14_1857890</name>
</gene>
<proteinExistence type="predicted"/>
<dbReference type="AlphaFoldDB" id="A0A0F9J7F2"/>
<protein>
    <submittedName>
        <fullName evidence="2">Uncharacterized protein</fullName>
    </submittedName>
</protein>
<accession>A0A0F9J7F2</accession>
<evidence type="ECO:0000256" key="1">
    <source>
        <dbReference type="SAM" id="Phobius"/>
    </source>
</evidence>
<keyword evidence="1" id="KW-0812">Transmembrane</keyword>
<feature type="transmembrane region" description="Helical" evidence="1">
    <location>
        <begin position="218"/>
        <end position="236"/>
    </location>
</feature>
<dbReference type="EMBL" id="LAZR01018761">
    <property type="protein sequence ID" value="KKL95112.1"/>
    <property type="molecule type" value="Genomic_DNA"/>
</dbReference>
<evidence type="ECO:0000313" key="2">
    <source>
        <dbReference type="EMBL" id="KKL95112.1"/>
    </source>
</evidence>